<sequence length="90" mass="10485">MRIRESGKQKRATVCSLKQPYFGEEKMMRFIRGEVVSYRLKIRLKTTNVAEINEEKVEGDVKTFWVATERAVRPVLFSERDSEAGLESPF</sequence>
<comment type="caution">
    <text evidence="1">The sequence shown here is derived from an EMBL/GenBank/DDBJ whole genome shotgun (WGS) entry which is preliminary data.</text>
</comment>
<keyword evidence="2" id="KW-1185">Reference proteome</keyword>
<evidence type="ECO:0000313" key="1">
    <source>
        <dbReference type="EMBL" id="MPC33690.1"/>
    </source>
</evidence>
<gene>
    <name evidence="1" type="ORF">E2C01_027049</name>
</gene>
<dbReference type="EMBL" id="VSRR010002884">
    <property type="protein sequence ID" value="MPC33690.1"/>
    <property type="molecule type" value="Genomic_DNA"/>
</dbReference>
<organism evidence="1 2">
    <name type="scientific">Portunus trituberculatus</name>
    <name type="common">Swimming crab</name>
    <name type="synonym">Neptunus trituberculatus</name>
    <dbReference type="NCBI Taxonomy" id="210409"/>
    <lineage>
        <taxon>Eukaryota</taxon>
        <taxon>Metazoa</taxon>
        <taxon>Ecdysozoa</taxon>
        <taxon>Arthropoda</taxon>
        <taxon>Crustacea</taxon>
        <taxon>Multicrustacea</taxon>
        <taxon>Malacostraca</taxon>
        <taxon>Eumalacostraca</taxon>
        <taxon>Eucarida</taxon>
        <taxon>Decapoda</taxon>
        <taxon>Pleocyemata</taxon>
        <taxon>Brachyura</taxon>
        <taxon>Eubrachyura</taxon>
        <taxon>Portunoidea</taxon>
        <taxon>Portunidae</taxon>
        <taxon>Portuninae</taxon>
        <taxon>Portunus</taxon>
    </lineage>
</organism>
<proteinExistence type="predicted"/>
<accession>A0A5B7EGW7</accession>
<dbReference type="AlphaFoldDB" id="A0A5B7EGW7"/>
<dbReference type="Proteomes" id="UP000324222">
    <property type="component" value="Unassembled WGS sequence"/>
</dbReference>
<protein>
    <submittedName>
        <fullName evidence="1">Uncharacterized protein</fullName>
    </submittedName>
</protein>
<evidence type="ECO:0000313" key="2">
    <source>
        <dbReference type="Proteomes" id="UP000324222"/>
    </source>
</evidence>
<reference evidence="1 2" key="1">
    <citation type="submission" date="2019-05" db="EMBL/GenBank/DDBJ databases">
        <title>Another draft genome of Portunus trituberculatus and its Hox gene families provides insights of decapod evolution.</title>
        <authorList>
            <person name="Jeong J.-H."/>
            <person name="Song I."/>
            <person name="Kim S."/>
            <person name="Choi T."/>
            <person name="Kim D."/>
            <person name="Ryu S."/>
            <person name="Kim W."/>
        </authorList>
    </citation>
    <scope>NUCLEOTIDE SEQUENCE [LARGE SCALE GENOMIC DNA]</scope>
    <source>
        <tissue evidence="1">Muscle</tissue>
    </source>
</reference>
<name>A0A5B7EGW7_PORTR</name>